<gene>
    <name evidence="2" type="ORF">ALC57_06003</name>
</gene>
<sequence>MYEYEFRDRLVSGTYRDAFRAPAGTGKPHRVVPHRQVPGRKRDRCERRKKGWRTHGSQSGNPCKTMREEERNSPRAPPHHDIRAISRINASRVLHASINMLCGMMPRIEIAMDKKGVGCE</sequence>
<name>A0A151J9D0_9HYME</name>
<dbReference type="EMBL" id="KQ979425">
    <property type="protein sequence ID" value="KYN21627.1"/>
    <property type="molecule type" value="Genomic_DNA"/>
</dbReference>
<organism evidence="2 3">
    <name type="scientific">Trachymyrmex cornetzi</name>
    <dbReference type="NCBI Taxonomy" id="471704"/>
    <lineage>
        <taxon>Eukaryota</taxon>
        <taxon>Metazoa</taxon>
        <taxon>Ecdysozoa</taxon>
        <taxon>Arthropoda</taxon>
        <taxon>Hexapoda</taxon>
        <taxon>Insecta</taxon>
        <taxon>Pterygota</taxon>
        <taxon>Neoptera</taxon>
        <taxon>Endopterygota</taxon>
        <taxon>Hymenoptera</taxon>
        <taxon>Apocrita</taxon>
        <taxon>Aculeata</taxon>
        <taxon>Formicoidea</taxon>
        <taxon>Formicidae</taxon>
        <taxon>Myrmicinae</taxon>
        <taxon>Trachymyrmex</taxon>
    </lineage>
</organism>
<dbReference type="Proteomes" id="UP000078492">
    <property type="component" value="Unassembled WGS sequence"/>
</dbReference>
<feature type="compositionally biased region" description="Basic residues" evidence="1">
    <location>
        <begin position="27"/>
        <end position="53"/>
    </location>
</feature>
<dbReference type="AlphaFoldDB" id="A0A151J9D0"/>
<feature type="compositionally biased region" description="Basic and acidic residues" evidence="1">
    <location>
        <begin position="65"/>
        <end position="80"/>
    </location>
</feature>
<accession>A0A151J9D0</accession>
<evidence type="ECO:0000256" key="1">
    <source>
        <dbReference type="SAM" id="MobiDB-lite"/>
    </source>
</evidence>
<proteinExistence type="predicted"/>
<keyword evidence="3" id="KW-1185">Reference proteome</keyword>
<feature type="region of interest" description="Disordered" evidence="1">
    <location>
        <begin position="21"/>
        <end position="80"/>
    </location>
</feature>
<protein>
    <submittedName>
        <fullName evidence="2">Uncharacterized protein</fullName>
    </submittedName>
</protein>
<evidence type="ECO:0000313" key="3">
    <source>
        <dbReference type="Proteomes" id="UP000078492"/>
    </source>
</evidence>
<evidence type="ECO:0000313" key="2">
    <source>
        <dbReference type="EMBL" id="KYN21627.1"/>
    </source>
</evidence>
<reference evidence="2 3" key="1">
    <citation type="submission" date="2015-09" db="EMBL/GenBank/DDBJ databases">
        <title>Trachymyrmex cornetzi WGS genome.</title>
        <authorList>
            <person name="Nygaard S."/>
            <person name="Hu H."/>
            <person name="Boomsma J."/>
            <person name="Zhang G."/>
        </authorList>
    </citation>
    <scope>NUCLEOTIDE SEQUENCE [LARGE SCALE GENOMIC DNA]</scope>
    <source>
        <strain evidence="2">Tcor2-1</strain>
        <tissue evidence="2">Whole body</tissue>
    </source>
</reference>